<comment type="caution">
    <text evidence="2">The sequence shown here is derived from an EMBL/GenBank/DDBJ whole genome shotgun (WGS) entry which is preliminary data.</text>
</comment>
<protein>
    <recommendedName>
        <fullName evidence="1">Thiaminase-2/PQQC domain-containing protein</fullName>
    </recommendedName>
</protein>
<dbReference type="GO" id="GO:0005829">
    <property type="term" value="C:cytosol"/>
    <property type="evidence" value="ECO:0007669"/>
    <property type="project" value="TreeGrafter"/>
</dbReference>
<dbReference type="InterPro" id="IPR004305">
    <property type="entry name" value="Thiaminase-2/PQQC"/>
</dbReference>
<keyword evidence="3" id="KW-1185">Reference proteome</keyword>
<evidence type="ECO:0000313" key="3">
    <source>
        <dbReference type="Proteomes" id="UP000232323"/>
    </source>
</evidence>
<dbReference type="PANTHER" id="PTHR43198:SF2">
    <property type="entry name" value="SI:CH1073-67J19.1-RELATED"/>
    <property type="match status" value="1"/>
</dbReference>
<dbReference type="CDD" id="cd19368">
    <property type="entry name" value="TenA_C_AtTH2-like"/>
    <property type="match status" value="1"/>
</dbReference>
<dbReference type="GO" id="GO:0006772">
    <property type="term" value="P:thiamine metabolic process"/>
    <property type="evidence" value="ECO:0007669"/>
    <property type="project" value="UniProtKB-ARBA"/>
</dbReference>
<dbReference type="InterPro" id="IPR050967">
    <property type="entry name" value="Thiamine_Salvage_TenA"/>
</dbReference>
<reference evidence="2 3" key="1">
    <citation type="submission" date="2017-08" db="EMBL/GenBank/DDBJ databases">
        <title>Acidophilic green algal genome provides insights into adaptation to an acidic environment.</title>
        <authorList>
            <person name="Hirooka S."/>
            <person name="Hirose Y."/>
            <person name="Kanesaki Y."/>
            <person name="Higuchi S."/>
            <person name="Fujiwara T."/>
            <person name="Onuma R."/>
            <person name="Era A."/>
            <person name="Ohbayashi R."/>
            <person name="Uzuka A."/>
            <person name="Nozaki H."/>
            <person name="Yoshikawa H."/>
            <person name="Miyagishima S.Y."/>
        </authorList>
    </citation>
    <scope>NUCLEOTIDE SEQUENCE [LARGE SCALE GENOMIC DNA]</scope>
    <source>
        <strain evidence="2 3">NIES-2499</strain>
    </source>
</reference>
<dbReference type="PANTHER" id="PTHR43198">
    <property type="entry name" value="BIFUNCTIONAL TH2 PROTEIN"/>
    <property type="match status" value="1"/>
</dbReference>
<dbReference type="Proteomes" id="UP000232323">
    <property type="component" value="Unassembled WGS sequence"/>
</dbReference>
<dbReference type="STRING" id="1157962.A0A250WQY7"/>
<dbReference type="InterPro" id="IPR016084">
    <property type="entry name" value="Haem_Oase-like_multi-hlx"/>
</dbReference>
<sequence length="226" mass="25417">MSDEPDVPDGLPLQGGLSWRLWRDSEEVAMKSLHHSFVTSMADGSLPRSSYEHYLTQDVFYLEHFAKAYELVLPKCKSHGQEVQKAIESLLEGARKEIEHHKSSAATLGVFLVELKPVPATLAYTSFLIDVAQGPLGLDAMLAAMAPCARLYGYLGCQLARRWPESKTGPYADWVNTYSAPKYLALPDVMEKLLDGMEGITDYETLKDLYFRAMQLEFEFFDAQPK</sequence>
<proteinExistence type="predicted"/>
<accession>A0A250WQY7</accession>
<gene>
    <name evidence="2" type="ORF">CEUSTIGMA_g728.t1</name>
</gene>
<dbReference type="AlphaFoldDB" id="A0A250WQY7"/>
<name>A0A250WQY7_9CHLO</name>
<organism evidence="2 3">
    <name type="scientific">Chlamydomonas eustigma</name>
    <dbReference type="NCBI Taxonomy" id="1157962"/>
    <lineage>
        <taxon>Eukaryota</taxon>
        <taxon>Viridiplantae</taxon>
        <taxon>Chlorophyta</taxon>
        <taxon>core chlorophytes</taxon>
        <taxon>Chlorophyceae</taxon>
        <taxon>CS clade</taxon>
        <taxon>Chlamydomonadales</taxon>
        <taxon>Chlamydomonadaceae</taxon>
        <taxon>Chlamydomonas</taxon>
    </lineage>
</organism>
<dbReference type="Pfam" id="PF03070">
    <property type="entry name" value="TENA_THI-4"/>
    <property type="match status" value="1"/>
</dbReference>
<evidence type="ECO:0000313" key="2">
    <source>
        <dbReference type="EMBL" id="GAX73274.1"/>
    </source>
</evidence>
<dbReference type="EMBL" id="BEGY01000003">
    <property type="protein sequence ID" value="GAX73274.1"/>
    <property type="molecule type" value="Genomic_DNA"/>
</dbReference>
<dbReference type="SUPFAM" id="SSF48613">
    <property type="entry name" value="Heme oxygenase-like"/>
    <property type="match status" value="1"/>
</dbReference>
<dbReference type="OrthoDB" id="10028886at2759"/>
<feature type="domain" description="Thiaminase-2/PQQC" evidence="1">
    <location>
        <begin position="27"/>
        <end position="223"/>
    </location>
</feature>
<evidence type="ECO:0000259" key="1">
    <source>
        <dbReference type="Pfam" id="PF03070"/>
    </source>
</evidence>
<dbReference type="Gene3D" id="1.20.910.10">
    <property type="entry name" value="Heme oxygenase-like"/>
    <property type="match status" value="1"/>
</dbReference>